<proteinExistence type="predicted"/>
<name>A0ABT3JMA6_9FLAO</name>
<dbReference type="Proteomes" id="UP001209107">
    <property type="component" value="Unassembled WGS sequence"/>
</dbReference>
<organism evidence="1 2">
    <name type="scientific">Kaistella yananensis</name>
    <dbReference type="NCBI Taxonomy" id="2989820"/>
    <lineage>
        <taxon>Bacteria</taxon>
        <taxon>Pseudomonadati</taxon>
        <taxon>Bacteroidota</taxon>
        <taxon>Flavobacteriia</taxon>
        <taxon>Flavobacteriales</taxon>
        <taxon>Weeksellaceae</taxon>
        <taxon>Chryseobacterium group</taxon>
        <taxon>Kaistella</taxon>
    </lineage>
</organism>
<keyword evidence="2" id="KW-1185">Reference proteome</keyword>
<evidence type="ECO:0000313" key="1">
    <source>
        <dbReference type="EMBL" id="MCW4451928.1"/>
    </source>
</evidence>
<protein>
    <recommendedName>
        <fullName evidence="3">Lipoprotein</fullName>
    </recommendedName>
</protein>
<evidence type="ECO:0000313" key="2">
    <source>
        <dbReference type="Proteomes" id="UP001209107"/>
    </source>
</evidence>
<dbReference type="RefSeq" id="WP_265144084.1">
    <property type="nucleotide sequence ID" value="NZ_JAPCHZ010000002.1"/>
</dbReference>
<accession>A0ABT3JMA6</accession>
<evidence type="ECO:0008006" key="3">
    <source>
        <dbReference type="Google" id="ProtNLM"/>
    </source>
</evidence>
<reference evidence="1 2" key="1">
    <citation type="submission" date="2022-10" db="EMBL/GenBank/DDBJ databases">
        <title>Kaistella sp. BT-6-1-3.</title>
        <authorList>
            <person name="Ai J."/>
            <person name="Deng Z."/>
        </authorList>
    </citation>
    <scope>NUCLEOTIDE SEQUENCE [LARGE SCALE GENOMIC DNA]</scope>
    <source>
        <strain evidence="1 2">BT6-1-3</strain>
    </source>
</reference>
<comment type="caution">
    <text evidence="1">The sequence shown here is derived from an EMBL/GenBank/DDBJ whole genome shotgun (WGS) entry which is preliminary data.</text>
</comment>
<dbReference type="EMBL" id="JAPCHZ010000002">
    <property type="protein sequence ID" value="MCW4451928.1"/>
    <property type="molecule type" value="Genomic_DNA"/>
</dbReference>
<gene>
    <name evidence="1" type="ORF">OK344_06860</name>
</gene>
<sequence length="166" mass="18710">MKKLLLLAPILLWSCNKSDAVKESASSVDTRQQRPVERDSATEVIKEVPMGRQGMMREVEGNKIIRTVDAQQIPFNIGEEFTEEDQQFIVKIKNFRQKTISGEVTPENAEMNIRFNQIKLPDGTFDGPFGRQISYTAKNDGELWLIIGKSNMASGETKGKFSVSIK</sequence>